<evidence type="ECO:0000256" key="8">
    <source>
        <dbReference type="ARBA" id="ARBA00038831"/>
    </source>
</evidence>
<organism evidence="11 12">
    <name type="scientific">Ramazzottius varieornatus</name>
    <name type="common">Water bear</name>
    <name type="synonym">Tardigrade</name>
    <dbReference type="NCBI Taxonomy" id="947166"/>
    <lineage>
        <taxon>Eukaryota</taxon>
        <taxon>Metazoa</taxon>
        <taxon>Ecdysozoa</taxon>
        <taxon>Tardigrada</taxon>
        <taxon>Eutardigrada</taxon>
        <taxon>Parachela</taxon>
        <taxon>Hypsibioidea</taxon>
        <taxon>Ramazzottiidae</taxon>
        <taxon>Ramazzottius</taxon>
    </lineage>
</organism>
<protein>
    <recommendedName>
        <fullName evidence="13">Stress-associated endoplasmic reticulum protein</fullName>
    </recommendedName>
</protein>
<keyword evidence="4" id="KW-0256">Endoplasmic reticulum</keyword>
<dbReference type="Pfam" id="PF06624">
    <property type="entry name" value="RAMP4"/>
    <property type="match status" value="1"/>
</dbReference>
<evidence type="ECO:0000313" key="12">
    <source>
        <dbReference type="Proteomes" id="UP000186922"/>
    </source>
</evidence>
<dbReference type="PANTHER" id="PTHR15601:SF0">
    <property type="entry name" value="GEO09675P1"/>
    <property type="match status" value="1"/>
</dbReference>
<name>A0A1D1W9Q6_RAMVA</name>
<feature type="transmembrane region" description="Helical" evidence="10">
    <location>
        <begin position="104"/>
        <end position="125"/>
    </location>
</feature>
<reference evidence="11 12" key="1">
    <citation type="journal article" date="2016" name="Nat. Commun.">
        <title>Extremotolerant tardigrade genome and improved radiotolerance of human cultured cells by tardigrade-unique protein.</title>
        <authorList>
            <person name="Hashimoto T."/>
            <person name="Horikawa D.D."/>
            <person name="Saito Y."/>
            <person name="Kuwahara H."/>
            <person name="Kozuka-Hata H."/>
            <person name="Shin-I T."/>
            <person name="Minakuchi Y."/>
            <person name="Ohishi K."/>
            <person name="Motoyama A."/>
            <person name="Aizu T."/>
            <person name="Enomoto A."/>
            <person name="Kondo K."/>
            <person name="Tanaka S."/>
            <person name="Hara Y."/>
            <person name="Koshikawa S."/>
            <person name="Sagara H."/>
            <person name="Miura T."/>
            <person name="Yokobori S."/>
            <person name="Miyagawa K."/>
            <person name="Suzuki Y."/>
            <person name="Kubo T."/>
            <person name="Oyama M."/>
            <person name="Kohara Y."/>
            <person name="Fujiyama A."/>
            <person name="Arakawa K."/>
            <person name="Katayama T."/>
            <person name="Toyoda A."/>
            <person name="Kunieda T."/>
        </authorList>
    </citation>
    <scope>NUCLEOTIDE SEQUENCE [LARGE SCALE GENOMIC DNA]</scope>
    <source>
        <strain evidence="11 12">YOKOZUNA-1</strain>
    </source>
</reference>
<evidence type="ECO:0008006" key="13">
    <source>
        <dbReference type="Google" id="ProtNLM"/>
    </source>
</evidence>
<evidence type="ECO:0000256" key="7">
    <source>
        <dbReference type="ARBA" id="ARBA00037157"/>
    </source>
</evidence>
<evidence type="ECO:0000256" key="9">
    <source>
        <dbReference type="SAM" id="MobiDB-lite"/>
    </source>
</evidence>
<accession>A0A1D1W9Q6</accession>
<keyword evidence="12" id="KW-1185">Reference proteome</keyword>
<dbReference type="EMBL" id="BDGG01000017">
    <property type="protein sequence ID" value="GAV08304.1"/>
    <property type="molecule type" value="Genomic_DNA"/>
</dbReference>
<comment type="caution">
    <text evidence="11">The sequence shown here is derived from an EMBL/GenBank/DDBJ whole genome shotgun (WGS) entry which is preliminary data.</text>
</comment>
<dbReference type="STRING" id="947166.A0A1D1W9Q6"/>
<comment type="subunit">
    <text evidence="8">Interacts with SEC61B, SEC61A1 and the SEC61 complex. Interacts with CANX.</text>
</comment>
<evidence type="ECO:0000256" key="2">
    <source>
        <dbReference type="ARBA" id="ARBA00005500"/>
    </source>
</evidence>
<evidence type="ECO:0000256" key="10">
    <source>
        <dbReference type="SAM" id="Phobius"/>
    </source>
</evidence>
<evidence type="ECO:0000256" key="5">
    <source>
        <dbReference type="ARBA" id="ARBA00022989"/>
    </source>
</evidence>
<dbReference type="AlphaFoldDB" id="A0A1D1W9Q6"/>
<gene>
    <name evidence="11" type="primary">RvY_18019-1</name>
    <name evidence="11" type="synonym">RvY_18019.1</name>
    <name evidence="11" type="ORF">RvY_18019</name>
</gene>
<dbReference type="Proteomes" id="UP000186922">
    <property type="component" value="Unassembled WGS sequence"/>
</dbReference>
<comment type="function">
    <text evidence="7">Interacts with target proteins during their translocation into the lumen of the endoplasmic reticulum. Protects unfolded target proteins against degradation during ER stress. May facilitate glycosylation of target proteins after termination of ER stress. May modulate the use of N-glycosylation sites on target proteins.</text>
</comment>
<evidence type="ECO:0000256" key="4">
    <source>
        <dbReference type="ARBA" id="ARBA00022824"/>
    </source>
</evidence>
<feature type="region of interest" description="Disordered" evidence="9">
    <location>
        <begin position="74"/>
        <end position="97"/>
    </location>
</feature>
<comment type="similarity">
    <text evidence="2">Belongs to the RAMP4 family.</text>
</comment>
<sequence length="134" mass="15239">METQYSGKRPIDSTKPRRRNSASSVIDCSICFEITEKQDSYQFTRRFCSETAIRYSPVILVRFLQVPAGRMSGKQRMRLQNESHSKKVTQRGNIKSTKAEDRSVGPWLLGLFIFVVCGSAIFQIIQSVWGSTVP</sequence>
<evidence type="ECO:0000313" key="11">
    <source>
        <dbReference type="EMBL" id="GAV08304.1"/>
    </source>
</evidence>
<dbReference type="InterPro" id="IPR010580">
    <property type="entry name" value="ER_stress-assoc"/>
</dbReference>
<dbReference type="PANTHER" id="PTHR15601">
    <property type="entry name" value="STRESS ASSOCIATED ENDOPLASMIC RETICULUM PROTEIN SERP1/RAMP4"/>
    <property type="match status" value="1"/>
</dbReference>
<keyword evidence="3 10" id="KW-0812">Transmembrane</keyword>
<proteinExistence type="inferred from homology"/>
<dbReference type="GO" id="GO:0005789">
    <property type="term" value="C:endoplasmic reticulum membrane"/>
    <property type="evidence" value="ECO:0007669"/>
    <property type="project" value="UniProtKB-SubCell"/>
</dbReference>
<evidence type="ECO:0000256" key="1">
    <source>
        <dbReference type="ARBA" id="ARBA00004389"/>
    </source>
</evidence>
<keyword evidence="6 10" id="KW-0472">Membrane</keyword>
<dbReference type="OrthoDB" id="16679at2759"/>
<dbReference type="GO" id="GO:0030968">
    <property type="term" value="P:endoplasmic reticulum unfolded protein response"/>
    <property type="evidence" value="ECO:0007669"/>
    <property type="project" value="TreeGrafter"/>
</dbReference>
<comment type="subcellular location">
    <subcellularLocation>
        <location evidence="1">Endoplasmic reticulum membrane</location>
        <topology evidence="1">Single-pass membrane protein</topology>
    </subcellularLocation>
</comment>
<keyword evidence="5 10" id="KW-1133">Transmembrane helix</keyword>
<evidence type="ECO:0000256" key="3">
    <source>
        <dbReference type="ARBA" id="ARBA00022692"/>
    </source>
</evidence>
<evidence type="ECO:0000256" key="6">
    <source>
        <dbReference type="ARBA" id="ARBA00023136"/>
    </source>
</evidence>